<dbReference type="EC" id="3.5.1.100" evidence="4"/>
<evidence type="ECO:0000259" key="3">
    <source>
        <dbReference type="PROSITE" id="PS50263"/>
    </source>
</evidence>
<dbReference type="PROSITE" id="PS50263">
    <property type="entry name" value="CN_HYDROLASE"/>
    <property type="match status" value="1"/>
</dbReference>
<keyword evidence="5" id="KW-1185">Reference proteome</keyword>
<feature type="domain" description="CN hydrolase" evidence="3">
    <location>
        <begin position="5"/>
        <end position="246"/>
    </location>
</feature>
<dbReference type="SUPFAM" id="SSF56317">
    <property type="entry name" value="Carbon-nitrogen hydrolase"/>
    <property type="match status" value="1"/>
</dbReference>
<accession>A0A3Q9IXC8</accession>
<feature type="compositionally biased region" description="Basic and acidic residues" evidence="2">
    <location>
        <begin position="258"/>
        <end position="268"/>
    </location>
</feature>
<dbReference type="OrthoDB" id="9811121at2"/>
<dbReference type="RefSeq" id="WP_127095125.1">
    <property type="nucleotide sequence ID" value="NZ_CP031423.1"/>
</dbReference>
<dbReference type="GO" id="GO:0050126">
    <property type="term" value="F:N-carbamoylputrescine amidase activity"/>
    <property type="evidence" value="ECO:0007669"/>
    <property type="project" value="TreeGrafter"/>
</dbReference>
<dbReference type="PANTHER" id="PTHR43674">
    <property type="entry name" value="NITRILASE C965.09-RELATED"/>
    <property type="match status" value="1"/>
</dbReference>
<dbReference type="InterPro" id="IPR003010">
    <property type="entry name" value="C-N_Hydrolase"/>
</dbReference>
<dbReference type="AlphaFoldDB" id="A0A3Q9IXC8"/>
<evidence type="ECO:0000313" key="5">
    <source>
        <dbReference type="Proteomes" id="UP000276888"/>
    </source>
</evidence>
<gene>
    <name evidence="4" type="primary">ramA_1</name>
    <name evidence="4" type="ORF">CVS47_01025</name>
</gene>
<dbReference type="PANTHER" id="PTHR43674:SF2">
    <property type="entry name" value="BETA-UREIDOPROPIONASE"/>
    <property type="match status" value="1"/>
</dbReference>
<dbReference type="GO" id="GO:0033388">
    <property type="term" value="P:putrescine biosynthetic process from arginine"/>
    <property type="evidence" value="ECO:0007669"/>
    <property type="project" value="TreeGrafter"/>
</dbReference>
<reference evidence="4 5" key="1">
    <citation type="submission" date="2018-08" db="EMBL/GenBank/DDBJ databases">
        <title>Microbacterium lemovicicum sp. nov., a bacterium isolated from a natural uranium-rich soil.</title>
        <authorList>
            <person name="ORTET P."/>
        </authorList>
    </citation>
    <scope>NUCLEOTIDE SEQUENCE [LARGE SCALE GENOMIC DNA]</scope>
    <source>
        <strain evidence="4 5">Viu22</strain>
    </source>
</reference>
<evidence type="ECO:0000256" key="2">
    <source>
        <dbReference type="SAM" id="MobiDB-lite"/>
    </source>
</evidence>
<organism evidence="4 5">
    <name type="scientific">Microbacterium lemovicicum</name>
    <dbReference type="NCBI Taxonomy" id="1072463"/>
    <lineage>
        <taxon>Bacteria</taxon>
        <taxon>Bacillati</taxon>
        <taxon>Actinomycetota</taxon>
        <taxon>Actinomycetes</taxon>
        <taxon>Micrococcales</taxon>
        <taxon>Microbacteriaceae</taxon>
        <taxon>Microbacterium</taxon>
    </lineage>
</organism>
<dbReference type="Gene3D" id="3.60.110.10">
    <property type="entry name" value="Carbon-nitrogen hydrolase"/>
    <property type="match status" value="1"/>
</dbReference>
<proteinExistence type="predicted"/>
<dbReference type="Pfam" id="PF00795">
    <property type="entry name" value="CN_hydrolase"/>
    <property type="match status" value="1"/>
</dbReference>
<evidence type="ECO:0000313" key="4">
    <source>
        <dbReference type="EMBL" id="AZS36424.1"/>
    </source>
</evidence>
<feature type="region of interest" description="Disordered" evidence="2">
    <location>
        <begin position="245"/>
        <end position="268"/>
    </location>
</feature>
<dbReference type="InterPro" id="IPR050345">
    <property type="entry name" value="Aliph_Amidase/BUP"/>
</dbReference>
<evidence type="ECO:0000256" key="1">
    <source>
        <dbReference type="ARBA" id="ARBA00022801"/>
    </source>
</evidence>
<dbReference type="InterPro" id="IPR036526">
    <property type="entry name" value="C-N_Hydrolase_sf"/>
</dbReference>
<name>A0A3Q9IXC8_9MICO</name>
<dbReference type="Proteomes" id="UP000276888">
    <property type="component" value="Chromosome"/>
</dbReference>
<keyword evidence="1 4" id="KW-0378">Hydrolase</keyword>
<protein>
    <submittedName>
        <fullName evidence="4">(R)-stereoselective amidase</fullName>
        <ecNumber evidence="4">3.5.1.100</ecNumber>
    </submittedName>
</protein>
<dbReference type="KEGG" id="mlv:CVS47_01025"/>
<dbReference type="EMBL" id="CP031423">
    <property type="protein sequence ID" value="AZS36424.1"/>
    <property type="molecule type" value="Genomic_DNA"/>
</dbReference>
<sequence>MTRTLRVAAISPDIRLGEVAANVARIADALTRAGSDGAQLIVVPELATSGYVFHDAAEAAAAAVTREDPLWRELSATLPEGTVAVVGYAERDGTAVYNTAAVLTRDARIGDYRKAHLWGGEAALFTPGERAGEVYDTPIGRLAVAICYDNEFPEVPRRLALAGADILALPVNWPLVPRPDGERAPEVIQAMAAARSSRLATVIADRRGSERGVAWTGGTSVIDEDGWPAAEQAGAETASATLSLRPAGDKSLPPHNDLFADRRPDLYS</sequence>